<evidence type="ECO:0000313" key="4">
    <source>
        <dbReference type="Proteomes" id="UP000198287"/>
    </source>
</evidence>
<evidence type="ECO:0000256" key="1">
    <source>
        <dbReference type="SAM" id="Coils"/>
    </source>
</evidence>
<dbReference type="Proteomes" id="UP000198287">
    <property type="component" value="Unassembled WGS sequence"/>
</dbReference>
<keyword evidence="4" id="KW-1185">Reference proteome</keyword>
<keyword evidence="2" id="KW-0812">Transmembrane</keyword>
<proteinExistence type="predicted"/>
<accession>A0A226DIX6</accession>
<gene>
    <name evidence="3" type="ORF">Fcan01_20052</name>
</gene>
<evidence type="ECO:0000256" key="2">
    <source>
        <dbReference type="SAM" id="Phobius"/>
    </source>
</evidence>
<feature type="transmembrane region" description="Helical" evidence="2">
    <location>
        <begin position="42"/>
        <end position="67"/>
    </location>
</feature>
<reference evidence="3 4" key="1">
    <citation type="submission" date="2015-12" db="EMBL/GenBank/DDBJ databases">
        <title>The genome of Folsomia candida.</title>
        <authorList>
            <person name="Faddeeva A."/>
            <person name="Derks M.F."/>
            <person name="Anvar Y."/>
            <person name="Smit S."/>
            <person name="Van Straalen N."/>
            <person name="Roelofs D."/>
        </authorList>
    </citation>
    <scope>NUCLEOTIDE SEQUENCE [LARGE SCALE GENOMIC DNA]</scope>
    <source>
        <strain evidence="3 4">VU population</strain>
        <tissue evidence="3">Whole body</tissue>
    </source>
</reference>
<protein>
    <submittedName>
        <fullName evidence="3">Myosin-6</fullName>
    </submittedName>
</protein>
<keyword evidence="1" id="KW-0175">Coiled coil</keyword>
<dbReference type="EMBL" id="LNIX01000018">
    <property type="protein sequence ID" value="OXA45223.1"/>
    <property type="molecule type" value="Genomic_DNA"/>
</dbReference>
<feature type="coiled-coil region" evidence="1">
    <location>
        <begin position="144"/>
        <end position="244"/>
    </location>
</feature>
<organism evidence="3 4">
    <name type="scientific">Folsomia candida</name>
    <name type="common">Springtail</name>
    <dbReference type="NCBI Taxonomy" id="158441"/>
    <lineage>
        <taxon>Eukaryota</taxon>
        <taxon>Metazoa</taxon>
        <taxon>Ecdysozoa</taxon>
        <taxon>Arthropoda</taxon>
        <taxon>Hexapoda</taxon>
        <taxon>Collembola</taxon>
        <taxon>Entomobryomorpha</taxon>
        <taxon>Isotomoidea</taxon>
        <taxon>Isotomidae</taxon>
        <taxon>Proisotominae</taxon>
        <taxon>Folsomia</taxon>
    </lineage>
</organism>
<dbReference type="Gene3D" id="1.20.1170.10">
    <property type="match status" value="1"/>
</dbReference>
<comment type="caution">
    <text evidence="3">The sequence shown here is derived from an EMBL/GenBank/DDBJ whole genome shotgun (WGS) entry which is preliminary data.</text>
</comment>
<keyword evidence="2" id="KW-0472">Membrane</keyword>
<name>A0A226DIX6_FOLCA</name>
<evidence type="ECO:0000313" key="3">
    <source>
        <dbReference type="EMBL" id="OXA45223.1"/>
    </source>
</evidence>
<keyword evidence="2" id="KW-1133">Transmembrane helix</keyword>
<sequence>MKVQSHEIQSIYLNEWLRLLTLLNCLSSKLYINCRLETFDKFLASLIMASGILSFYMNALMAGLLSIKQQPGPVIQQIGLQTDAGWQICRSSFLNVGNYCDQFDNRMDLALSRVHDAINTAKHDLVRIGWIRGGRLGGFDPPPSDQVQQEIDDLKQNIIDLQNQLAQINKSGQIDDVDGKIATLQDAIAQLTVKMDTLVKDASDRFTDAVKQLQDSLASLTASTQSLKMEVANLEQDLESTEIVNIMGDIVDGATSGTAYKYEHGSFKGTLTTVLSTIISLAYDEVLDDNTFFLNIMKFLSFLKDKYKLPGCQFLYVTVIANGHLYNRGNAFMVARMIAQLAQSDDPSVASGADTFLKVVVHPIITSVVRYPDTGTSEVCGPTCQLVRNGDKLQFDKNFNDFTYQFDTDYAKAYILPDHCAISEGVIHSGASGVKIPVLFCLTLNSGSRLYIKFESYSDPTDKIDWDGAQLDGNDNTVCERVTDSDIGNTFSGGKGTKWYAFDKDLLCKYVPQ</sequence>
<dbReference type="AlphaFoldDB" id="A0A226DIX6"/>